<proteinExistence type="predicted"/>
<dbReference type="Pfam" id="PF07690">
    <property type="entry name" value="MFS_1"/>
    <property type="match status" value="1"/>
</dbReference>
<dbReference type="GO" id="GO:0005886">
    <property type="term" value="C:plasma membrane"/>
    <property type="evidence" value="ECO:0007669"/>
    <property type="project" value="UniProtKB-SubCell"/>
</dbReference>
<comment type="subcellular location">
    <subcellularLocation>
        <location evidence="1">Cell membrane</location>
        <topology evidence="1">Multi-pass membrane protein</topology>
    </subcellularLocation>
</comment>
<organism evidence="8 9">
    <name type="scientific">Koleobacter methoxysyntrophicus</name>
    <dbReference type="NCBI Taxonomy" id="2751313"/>
    <lineage>
        <taxon>Bacteria</taxon>
        <taxon>Bacillati</taxon>
        <taxon>Bacillota</taxon>
        <taxon>Clostridia</taxon>
        <taxon>Koleobacterales</taxon>
        <taxon>Koleobacteraceae</taxon>
        <taxon>Koleobacter</taxon>
    </lineage>
</organism>
<dbReference type="InterPro" id="IPR020846">
    <property type="entry name" value="MFS_dom"/>
</dbReference>
<dbReference type="GO" id="GO:0022857">
    <property type="term" value="F:transmembrane transporter activity"/>
    <property type="evidence" value="ECO:0007669"/>
    <property type="project" value="InterPro"/>
</dbReference>
<keyword evidence="2" id="KW-0813">Transport</keyword>
<evidence type="ECO:0000256" key="2">
    <source>
        <dbReference type="ARBA" id="ARBA00022448"/>
    </source>
</evidence>
<evidence type="ECO:0000256" key="3">
    <source>
        <dbReference type="ARBA" id="ARBA00022692"/>
    </source>
</evidence>
<dbReference type="SUPFAM" id="SSF103473">
    <property type="entry name" value="MFS general substrate transporter"/>
    <property type="match status" value="1"/>
</dbReference>
<feature type="transmembrane region" description="Helical" evidence="6">
    <location>
        <begin position="268"/>
        <end position="287"/>
    </location>
</feature>
<protein>
    <submittedName>
        <fullName evidence="8">Multidrug resistance protein MdtH</fullName>
    </submittedName>
</protein>
<evidence type="ECO:0000313" key="8">
    <source>
        <dbReference type="EMBL" id="QSQ10295.1"/>
    </source>
</evidence>
<name>A0A8A0RPH2_9FIRM</name>
<keyword evidence="9" id="KW-1185">Reference proteome</keyword>
<keyword evidence="5 6" id="KW-0472">Membrane</keyword>
<feature type="transmembrane region" description="Helical" evidence="6">
    <location>
        <begin position="135"/>
        <end position="152"/>
    </location>
</feature>
<evidence type="ECO:0000256" key="6">
    <source>
        <dbReference type="SAM" id="Phobius"/>
    </source>
</evidence>
<evidence type="ECO:0000256" key="1">
    <source>
        <dbReference type="ARBA" id="ARBA00004651"/>
    </source>
</evidence>
<dbReference type="Proteomes" id="UP000662904">
    <property type="component" value="Chromosome"/>
</dbReference>
<feature type="transmembrane region" description="Helical" evidence="6">
    <location>
        <begin position="240"/>
        <end position="261"/>
    </location>
</feature>
<dbReference type="InterPro" id="IPR011701">
    <property type="entry name" value="MFS"/>
</dbReference>
<feature type="domain" description="Major facilitator superfamily (MFS) profile" evidence="7">
    <location>
        <begin position="3"/>
        <end position="377"/>
    </location>
</feature>
<evidence type="ECO:0000256" key="5">
    <source>
        <dbReference type="ARBA" id="ARBA00023136"/>
    </source>
</evidence>
<feature type="transmembrane region" description="Helical" evidence="6">
    <location>
        <begin position="201"/>
        <end position="220"/>
    </location>
</feature>
<feature type="transmembrane region" description="Helical" evidence="6">
    <location>
        <begin position="73"/>
        <end position="96"/>
    </location>
</feature>
<dbReference type="PROSITE" id="PS50850">
    <property type="entry name" value="MFS"/>
    <property type="match status" value="1"/>
</dbReference>
<keyword evidence="3 6" id="KW-0812">Transmembrane</keyword>
<sequence>MFNIILLGLTSLLTDISTEMVYPLLPIFLTTKLGATPLIVGTIEGIAESLASLLKVFSGYSSDKMKKRKPFAIAGYGFSTIGKVLLYLAASWHFVLAGRMADRFGKGIRTAPRDALIAESAGVGSRGRAFGLHRAMDTLGATIGVVLAYYFITKNSENYYAIFLYSLIPAILGVLVLFFIKEKAGEVRNTSKKLSLDWKALNSRLKAFLILIFIFTLGNSSNQFLLLRAQNLGFDAKNVLLLYLLYNVVYNVFSYPAGLLSDWIGRKIMIVMGYMVYGLVYFGFALAKTPTTIWTLFGIYGVYIAFTEGVEKAFITDVAPEELKGTLIGLHATLVGIGLLPASILAGTLWNLFGAAAPFYFGGIMGVLAAIGIWLLI</sequence>
<feature type="transmembrane region" description="Helical" evidence="6">
    <location>
        <begin position="359"/>
        <end position="376"/>
    </location>
</feature>
<feature type="transmembrane region" description="Helical" evidence="6">
    <location>
        <begin position="327"/>
        <end position="353"/>
    </location>
</feature>
<dbReference type="InterPro" id="IPR005829">
    <property type="entry name" value="Sugar_transporter_CS"/>
</dbReference>
<evidence type="ECO:0000259" key="7">
    <source>
        <dbReference type="PROSITE" id="PS50850"/>
    </source>
</evidence>
<dbReference type="PANTHER" id="PTHR23518">
    <property type="entry name" value="C-METHYLTRANSFERASE"/>
    <property type="match status" value="1"/>
</dbReference>
<dbReference type="CDD" id="cd17370">
    <property type="entry name" value="MFS_MJ1317_like"/>
    <property type="match status" value="1"/>
</dbReference>
<evidence type="ECO:0000256" key="4">
    <source>
        <dbReference type="ARBA" id="ARBA00022989"/>
    </source>
</evidence>
<dbReference type="Gene3D" id="1.20.1250.20">
    <property type="entry name" value="MFS general substrate transporter like domains"/>
    <property type="match status" value="2"/>
</dbReference>
<evidence type="ECO:0000313" key="9">
    <source>
        <dbReference type="Proteomes" id="UP000662904"/>
    </source>
</evidence>
<feature type="transmembrane region" description="Helical" evidence="6">
    <location>
        <begin position="158"/>
        <end position="180"/>
    </location>
</feature>
<dbReference type="KEGG" id="kme:H0A61_02698"/>
<keyword evidence="4 6" id="KW-1133">Transmembrane helix</keyword>
<dbReference type="EMBL" id="CP059066">
    <property type="protein sequence ID" value="QSQ10295.1"/>
    <property type="molecule type" value="Genomic_DNA"/>
</dbReference>
<dbReference type="RefSeq" id="WP_206707604.1">
    <property type="nucleotide sequence ID" value="NZ_CP059066.1"/>
</dbReference>
<dbReference type="PANTHER" id="PTHR23518:SF2">
    <property type="entry name" value="MAJOR FACILITATOR SUPERFAMILY TRANSPORTER"/>
    <property type="match status" value="1"/>
</dbReference>
<reference evidence="8" key="1">
    <citation type="submission" date="2020-07" db="EMBL/GenBank/DDBJ databases">
        <title>Koleobacter methoxysyntrophicus gen. nov., sp. nov., a novel anaerobic bacterium isolated from deep subsurface oil field and proposal of Koleobacterales ord. nov. in the phylum Firmicutes.</title>
        <authorList>
            <person name="Sakamoto S."/>
            <person name="Tamaki H."/>
        </authorList>
    </citation>
    <scope>NUCLEOTIDE SEQUENCE</scope>
    <source>
        <strain evidence="8">NRmbB1</strain>
    </source>
</reference>
<gene>
    <name evidence="8" type="primary">mdtH</name>
    <name evidence="8" type="ORF">H0A61_02698</name>
</gene>
<dbReference type="InterPro" id="IPR036259">
    <property type="entry name" value="MFS_trans_sf"/>
</dbReference>
<accession>A0A8A0RPH2</accession>
<feature type="transmembrane region" description="Helical" evidence="6">
    <location>
        <begin position="293"/>
        <end position="315"/>
    </location>
</feature>
<dbReference type="AlphaFoldDB" id="A0A8A0RPH2"/>
<dbReference type="PROSITE" id="PS00216">
    <property type="entry name" value="SUGAR_TRANSPORT_1"/>
    <property type="match status" value="1"/>
</dbReference>